<keyword evidence="5" id="KW-1185">Reference proteome</keyword>
<dbReference type="Gene3D" id="3.40.50.1820">
    <property type="entry name" value="alpha/beta hydrolase"/>
    <property type="match status" value="1"/>
</dbReference>
<accession>A0A9N9SIC6</accession>
<name>A0A9N9SIC6_PHACE</name>
<evidence type="ECO:0000313" key="5">
    <source>
        <dbReference type="Proteomes" id="UP001153737"/>
    </source>
</evidence>
<feature type="domain" description="Carboxylesterase type B" evidence="3">
    <location>
        <begin position="126"/>
        <end position="172"/>
    </location>
</feature>
<dbReference type="Proteomes" id="UP001153737">
    <property type="component" value="Chromosome 7"/>
</dbReference>
<dbReference type="InterPro" id="IPR051093">
    <property type="entry name" value="Neuroligin/BSAL"/>
</dbReference>
<comment type="similarity">
    <text evidence="1">Belongs to the type-B carboxylesterase/lipase family.</text>
</comment>
<dbReference type="InterPro" id="IPR002018">
    <property type="entry name" value="CarbesteraseB"/>
</dbReference>
<keyword evidence="2" id="KW-0325">Glycoprotein</keyword>
<dbReference type="InterPro" id="IPR029058">
    <property type="entry name" value="AB_hydrolase_fold"/>
</dbReference>
<evidence type="ECO:0000256" key="2">
    <source>
        <dbReference type="ARBA" id="ARBA00023180"/>
    </source>
</evidence>
<proteinExistence type="inferred from homology"/>
<dbReference type="PANTHER" id="PTHR43903">
    <property type="entry name" value="NEUROLIGIN"/>
    <property type="match status" value="1"/>
</dbReference>
<protein>
    <recommendedName>
        <fullName evidence="3">Carboxylesterase type B domain-containing protein</fullName>
    </recommendedName>
</protein>
<evidence type="ECO:0000256" key="1">
    <source>
        <dbReference type="ARBA" id="ARBA00005964"/>
    </source>
</evidence>
<dbReference type="EMBL" id="OU896713">
    <property type="protein sequence ID" value="CAG9823495.1"/>
    <property type="molecule type" value="Genomic_DNA"/>
</dbReference>
<evidence type="ECO:0000259" key="3">
    <source>
        <dbReference type="Pfam" id="PF00135"/>
    </source>
</evidence>
<dbReference type="Pfam" id="PF00135">
    <property type="entry name" value="COesterase"/>
    <property type="match status" value="1"/>
</dbReference>
<dbReference type="OrthoDB" id="3200163at2759"/>
<dbReference type="SUPFAM" id="SSF53474">
    <property type="entry name" value="alpha/beta-Hydrolases"/>
    <property type="match status" value="1"/>
</dbReference>
<evidence type="ECO:0000313" key="4">
    <source>
        <dbReference type="EMBL" id="CAG9823495.1"/>
    </source>
</evidence>
<sequence length="206" mass="23121">MALKVNFIERNESSKKPLETCDNVTQLRAVDDKDSDDDNDIDDPAPLTLNLNEREIGHYQLTEEEREDMDLAGPSAKKQKKIVLEPYFHTDMTDKLPLHLCRKMRSIGDNDNLSNLSLFSGNRGLEAPYAVLVFVHGESFEWGAGHPYEGSVLASYGHVIVVTLNFRLGVLAHRISSGMVESSDLPLFGLNLEFLVNPNSYKLKDD</sequence>
<organism evidence="4 5">
    <name type="scientific">Phaedon cochleariae</name>
    <name type="common">Mustard beetle</name>
    <dbReference type="NCBI Taxonomy" id="80249"/>
    <lineage>
        <taxon>Eukaryota</taxon>
        <taxon>Metazoa</taxon>
        <taxon>Ecdysozoa</taxon>
        <taxon>Arthropoda</taxon>
        <taxon>Hexapoda</taxon>
        <taxon>Insecta</taxon>
        <taxon>Pterygota</taxon>
        <taxon>Neoptera</taxon>
        <taxon>Endopterygota</taxon>
        <taxon>Coleoptera</taxon>
        <taxon>Polyphaga</taxon>
        <taxon>Cucujiformia</taxon>
        <taxon>Chrysomeloidea</taxon>
        <taxon>Chrysomelidae</taxon>
        <taxon>Chrysomelinae</taxon>
        <taxon>Chrysomelini</taxon>
        <taxon>Phaedon</taxon>
    </lineage>
</organism>
<gene>
    <name evidence="4" type="ORF">PHAECO_LOCUS11204</name>
</gene>
<reference evidence="4" key="2">
    <citation type="submission" date="2022-10" db="EMBL/GenBank/DDBJ databases">
        <authorList>
            <consortium name="ENA_rothamsted_submissions"/>
            <consortium name="culmorum"/>
            <person name="King R."/>
        </authorList>
    </citation>
    <scope>NUCLEOTIDE SEQUENCE</scope>
</reference>
<dbReference type="AlphaFoldDB" id="A0A9N9SIC6"/>
<reference evidence="4" key="1">
    <citation type="submission" date="2022-01" db="EMBL/GenBank/DDBJ databases">
        <authorList>
            <person name="King R."/>
        </authorList>
    </citation>
    <scope>NUCLEOTIDE SEQUENCE</scope>
</reference>